<dbReference type="AlphaFoldDB" id="X1RGB8"/>
<comment type="caution">
    <text evidence="1">The sequence shown here is derived from an EMBL/GenBank/DDBJ whole genome shotgun (WGS) entry which is preliminary data.</text>
</comment>
<proteinExistence type="predicted"/>
<dbReference type="EMBL" id="BARW01012035">
    <property type="protein sequence ID" value="GAI79663.1"/>
    <property type="molecule type" value="Genomic_DNA"/>
</dbReference>
<organism evidence="1">
    <name type="scientific">marine sediment metagenome</name>
    <dbReference type="NCBI Taxonomy" id="412755"/>
    <lineage>
        <taxon>unclassified sequences</taxon>
        <taxon>metagenomes</taxon>
        <taxon>ecological metagenomes</taxon>
    </lineage>
</organism>
<reference evidence="1" key="1">
    <citation type="journal article" date="2014" name="Front. Microbiol.">
        <title>High frequency of phylogenetically diverse reductive dehalogenase-homologous genes in deep subseafloor sedimentary metagenomes.</title>
        <authorList>
            <person name="Kawai M."/>
            <person name="Futagami T."/>
            <person name="Toyoda A."/>
            <person name="Takaki Y."/>
            <person name="Nishi S."/>
            <person name="Hori S."/>
            <person name="Arai W."/>
            <person name="Tsubouchi T."/>
            <person name="Morono Y."/>
            <person name="Uchiyama I."/>
            <person name="Ito T."/>
            <person name="Fujiyama A."/>
            <person name="Inagaki F."/>
            <person name="Takami H."/>
        </authorList>
    </citation>
    <scope>NUCLEOTIDE SEQUENCE</scope>
    <source>
        <strain evidence="1">Expedition CK06-06</strain>
    </source>
</reference>
<evidence type="ECO:0000313" key="1">
    <source>
        <dbReference type="EMBL" id="GAI79663.1"/>
    </source>
</evidence>
<protein>
    <submittedName>
        <fullName evidence="1">Uncharacterized protein</fullName>
    </submittedName>
</protein>
<gene>
    <name evidence="1" type="ORF">S12H4_22902</name>
</gene>
<name>X1RGB8_9ZZZZ</name>
<sequence length="219" mass="22436">GLVPDGGDYTLRIVSTWVGKALPLAGGTMTGDIAMGGSKVTGQGEPDTAKDGLRYGHAEIRNNEIKALAAIVYSKLNLTGTLLMADLATTIKNAAAGLAVLDASADVPLAQIPDTLTGKDADTLDGLHLAALGPSVKLETRDMTAASGAVAYTGYGFEPSGLIIIAYVNTTRVSIGSAEPAGAEQCIWVDSDTPYGVAKIFRLGTGSTYQDAVLTTFDA</sequence>
<feature type="non-terminal residue" evidence="1">
    <location>
        <position position="219"/>
    </location>
</feature>
<accession>X1RGB8</accession>
<feature type="non-terminal residue" evidence="1">
    <location>
        <position position="1"/>
    </location>
</feature>